<name>A0ABD5Z771_9EURY</name>
<sequence length="89" mass="9552">MSREKLAEAADVLEAAASDADDDLAERLRGQADQLAKLADRSSGPDHGRLARHMHTLSDLADDADGDLADEIQRAYDLVEGYRSTVSGV</sequence>
<proteinExistence type="predicted"/>
<dbReference type="AlphaFoldDB" id="A0ABD5Z771"/>
<comment type="caution">
    <text evidence="1">The sequence shown here is derived from an EMBL/GenBank/DDBJ whole genome shotgun (WGS) entry which is preliminary data.</text>
</comment>
<organism evidence="1 2">
    <name type="scientific">Halospeciosus flavus</name>
    <dbReference type="NCBI Taxonomy" id="3032283"/>
    <lineage>
        <taxon>Archaea</taxon>
        <taxon>Methanobacteriati</taxon>
        <taxon>Methanobacteriota</taxon>
        <taxon>Stenosarchaea group</taxon>
        <taxon>Halobacteria</taxon>
        <taxon>Halobacteriales</taxon>
        <taxon>Halobacteriaceae</taxon>
        <taxon>Halospeciosus</taxon>
    </lineage>
</organism>
<evidence type="ECO:0000313" key="2">
    <source>
        <dbReference type="Proteomes" id="UP001596447"/>
    </source>
</evidence>
<dbReference type="Proteomes" id="UP001596447">
    <property type="component" value="Unassembled WGS sequence"/>
</dbReference>
<gene>
    <name evidence="1" type="ORF">ACFQJ9_16820</name>
</gene>
<accession>A0ABD5Z771</accession>
<dbReference type="EMBL" id="JBHTAR010000011">
    <property type="protein sequence ID" value="MFC7201048.1"/>
    <property type="molecule type" value="Genomic_DNA"/>
</dbReference>
<dbReference type="RefSeq" id="WP_279527807.1">
    <property type="nucleotide sequence ID" value="NZ_CP122312.1"/>
</dbReference>
<evidence type="ECO:0000313" key="1">
    <source>
        <dbReference type="EMBL" id="MFC7201048.1"/>
    </source>
</evidence>
<dbReference type="Pfam" id="PF24430">
    <property type="entry name" value="DUF7553"/>
    <property type="match status" value="1"/>
</dbReference>
<protein>
    <submittedName>
        <fullName evidence="1">Uncharacterized protein</fullName>
    </submittedName>
</protein>
<dbReference type="InterPro" id="IPR055975">
    <property type="entry name" value="DUF7553"/>
</dbReference>
<keyword evidence="2" id="KW-1185">Reference proteome</keyword>
<reference evidence="1 2" key="1">
    <citation type="journal article" date="2019" name="Int. J. Syst. Evol. Microbiol.">
        <title>The Global Catalogue of Microorganisms (GCM) 10K type strain sequencing project: providing services to taxonomists for standard genome sequencing and annotation.</title>
        <authorList>
            <consortium name="The Broad Institute Genomics Platform"/>
            <consortium name="The Broad Institute Genome Sequencing Center for Infectious Disease"/>
            <person name="Wu L."/>
            <person name="Ma J."/>
        </authorList>
    </citation>
    <scope>NUCLEOTIDE SEQUENCE [LARGE SCALE GENOMIC DNA]</scope>
    <source>
        <strain evidence="1 2">XZGYJ-43</strain>
    </source>
</reference>